<evidence type="ECO:0000313" key="6">
    <source>
        <dbReference type="EMBL" id="SDH25435.1"/>
    </source>
</evidence>
<dbReference type="InterPro" id="IPR001188">
    <property type="entry name" value="Sperm_putr-bd"/>
</dbReference>
<dbReference type="InterPro" id="IPR006059">
    <property type="entry name" value="SBP"/>
</dbReference>
<keyword evidence="2 5" id="KW-0813">Transport</keyword>
<dbReference type="CDD" id="cd13659">
    <property type="entry name" value="PBP2_PotF"/>
    <property type="match status" value="1"/>
</dbReference>
<organism evidence="6 7">
    <name type="scientific">Roseospirillum parvum</name>
    <dbReference type="NCBI Taxonomy" id="83401"/>
    <lineage>
        <taxon>Bacteria</taxon>
        <taxon>Pseudomonadati</taxon>
        <taxon>Pseudomonadota</taxon>
        <taxon>Alphaproteobacteria</taxon>
        <taxon>Rhodospirillales</taxon>
        <taxon>Rhodospirillaceae</taxon>
        <taxon>Roseospirillum</taxon>
    </lineage>
</organism>
<dbReference type="GO" id="GO:0015846">
    <property type="term" value="P:polyamine transport"/>
    <property type="evidence" value="ECO:0007669"/>
    <property type="project" value="InterPro"/>
</dbReference>
<name>A0A1G8AWQ9_9PROT</name>
<comment type="subcellular location">
    <subcellularLocation>
        <location evidence="1 5">Periplasm</location>
    </subcellularLocation>
</comment>
<gene>
    <name evidence="6" type="ORF">SAMN05421742_105135</name>
</gene>
<dbReference type="Proteomes" id="UP000217076">
    <property type="component" value="Unassembled WGS sequence"/>
</dbReference>
<evidence type="ECO:0000256" key="1">
    <source>
        <dbReference type="ARBA" id="ARBA00004418"/>
    </source>
</evidence>
<evidence type="ECO:0000256" key="4">
    <source>
        <dbReference type="ARBA" id="ARBA00022764"/>
    </source>
</evidence>
<comment type="similarity">
    <text evidence="5">Belongs to the bacterial solute-binding protein PotD/PotF family.</text>
</comment>
<dbReference type="EMBL" id="FNCV01000005">
    <property type="protein sequence ID" value="SDH25435.1"/>
    <property type="molecule type" value="Genomic_DNA"/>
</dbReference>
<dbReference type="SUPFAM" id="SSF53850">
    <property type="entry name" value="Periplasmic binding protein-like II"/>
    <property type="match status" value="1"/>
</dbReference>
<evidence type="ECO:0000256" key="5">
    <source>
        <dbReference type="PIRNR" id="PIRNR019574"/>
    </source>
</evidence>
<protein>
    <recommendedName>
        <fullName evidence="5">Putrescine-binding periplasmic protein</fullName>
    </recommendedName>
</protein>
<keyword evidence="7" id="KW-1185">Reference proteome</keyword>
<keyword evidence="3" id="KW-0732">Signal</keyword>
<dbReference type="GO" id="GO:0019808">
    <property type="term" value="F:polyamine binding"/>
    <property type="evidence" value="ECO:0007669"/>
    <property type="project" value="InterPro"/>
</dbReference>
<dbReference type="PANTHER" id="PTHR30222">
    <property type="entry name" value="SPERMIDINE/PUTRESCINE-BINDING PERIPLASMIC PROTEIN"/>
    <property type="match status" value="1"/>
</dbReference>
<dbReference type="Pfam" id="PF13416">
    <property type="entry name" value="SBP_bac_8"/>
    <property type="match status" value="1"/>
</dbReference>
<dbReference type="Gene3D" id="3.40.190.10">
    <property type="entry name" value="Periplasmic binding protein-like II"/>
    <property type="match status" value="2"/>
</dbReference>
<dbReference type="PIRSF" id="PIRSF019574">
    <property type="entry name" value="Periplasmic_polyamine_BP"/>
    <property type="match status" value="1"/>
</dbReference>
<comment type="function">
    <text evidence="5">Required for the activity of the bacterial periplasmic transport system of putrescine.</text>
</comment>
<dbReference type="PRINTS" id="PR00909">
    <property type="entry name" value="SPERMDNBNDNG"/>
</dbReference>
<dbReference type="AlphaFoldDB" id="A0A1G8AWQ9"/>
<proteinExistence type="inferred from homology"/>
<keyword evidence="4 5" id="KW-0574">Periplasm</keyword>
<sequence length="373" mass="41183">MTMHPLNAKGLKALAVAAALGVAVSPLSEARAEGVVNVYNWSDYIAEDTIEKFEAETGIEVKYDVFDSNEVLEAKLLAGNTGYDVVVPSGAFLERQIKVGIFTELDRSKLPNWDNLDPDIMKAAALHDPGNQHAVVYLWGTTGIGYNVDKVKEALGADFEVKSWDMLFKPENAAKLADCGVYLLDAPSEVVEIALNYMGLDPFTEDPADYAAVEEMLLKIRPYVTKFHSSEYINALANGDICVALGWSGDVLQAAVRAEEVGNGQVINYVVPEEGTISWFDMMAIPADAPHPENAYKFIDFIMKADIAADITNYVAFANANEASMPMIDEEVRNDPRIFPSKATKERLFADKMIPQKVDRIRTRLWNKFKTGI</sequence>
<dbReference type="PANTHER" id="PTHR30222:SF12">
    <property type="entry name" value="NORSPERMIDINE SENSOR"/>
    <property type="match status" value="1"/>
</dbReference>
<dbReference type="STRING" id="83401.SAMN05421742_105135"/>
<evidence type="ECO:0000313" key="7">
    <source>
        <dbReference type="Proteomes" id="UP000217076"/>
    </source>
</evidence>
<dbReference type="GO" id="GO:0042597">
    <property type="term" value="C:periplasmic space"/>
    <property type="evidence" value="ECO:0007669"/>
    <property type="project" value="UniProtKB-SubCell"/>
</dbReference>
<evidence type="ECO:0000256" key="3">
    <source>
        <dbReference type="ARBA" id="ARBA00022729"/>
    </source>
</evidence>
<reference evidence="7" key="1">
    <citation type="submission" date="2016-10" db="EMBL/GenBank/DDBJ databases">
        <authorList>
            <person name="Varghese N."/>
            <person name="Submissions S."/>
        </authorList>
    </citation>
    <scope>NUCLEOTIDE SEQUENCE [LARGE SCALE GENOMIC DNA]</scope>
    <source>
        <strain evidence="7">930I</strain>
    </source>
</reference>
<accession>A0A1G8AWQ9</accession>
<evidence type="ECO:0000256" key="2">
    <source>
        <dbReference type="ARBA" id="ARBA00022448"/>
    </source>
</evidence>